<gene>
    <name evidence="3" type="ORF">ERS137965_03427</name>
</gene>
<organism evidence="3 4">
    <name type="scientific">Yersinia aldovae</name>
    <dbReference type="NCBI Taxonomy" id="29483"/>
    <lineage>
        <taxon>Bacteria</taxon>
        <taxon>Pseudomonadati</taxon>
        <taxon>Pseudomonadota</taxon>
        <taxon>Gammaproteobacteria</taxon>
        <taxon>Enterobacterales</taxon>
        <taxon>Yersiniaceae</taxon>
        <taxon>Yersinia</taxon>
    </lineage>
</organism>
<sequence length="360" mass="39474">MVAIKQVANNALPDIRKDEPAAVSRPETLRGDNGQAVKSVQQEAQKKMAELLAKAKQRKKQAEEQLSASQFTPMMTTKSMPLSKQMALPNIAQQPDAMPVQKQGVWVPGHKGAERPPVLEETRTKPVVDKASGAVATEVLTKLTETLTQSPVVPRDNGEQPQPRLVSASREKPEMSTVSVASVPGVEQKEEMSYTSVSQEMPRFAVEQPMVASSESAPELTSSLPLAEKKESTLNDNRTQVLTTPQWAAQAATITQPEEVKTAPSALTAALPESAAPEGETTVGRRTLSYTFTQWKNSPVVTFELSKAGELTAMTNSAEVQQTLESHHHLLESENPLHFRDERHDEERRGQQQSEQEDET</sequence>
<feature type="region of interest" description="Disordered" evidence="1">
    <location>
        <begin position="325"/>
        <end position="360"/>
    </location>
</feature>
<feature type="region of interest" description="Disordered" evidence="1">
    <location>
        <begin position="147"/>
        <end position="181"/>
    </location>
</feature>
<feature type="region of interest" description="Disordered" evidence="1">
    <location>
        <begin position="8"/>
        <end position="75"/>
    </location>
</feature>
<name>A0A0T9UP48_YERAL</name>
<dbReference type="InterPro" id="IPR056746">
    <property type="entry name" value="SPAN_dom"/>
</dbReference>
<reference evidence="3 4" key="1">
    <citation type="submission" date="2015-03" db="EMBL/GenBank/DDBJ databases">
        <authorList>
            <person name="Murphy D."/>
        </authorList>
    </citation>
    <scope>NUCLEOTIDE SEQUENCE [LARGE SCALE GENOMIC DNA]</scope>
    <source>
        <strain evidence="3 4">IP06005</strain>
    </source>
</reference>
<proteinExistence type="predicted"/>
<dbReference type="STRING" id="1453495.AT01_1839"/>
<dbReference type="RefSeq" id="WP_049596214.1">
    <property type="nucleotide sequence ID" value="NZ_CQEJ01000023.1"/>
</dbReference>
<evidence type="ECO:0000259" key="2">
    <source>
        <dbReference type="Pfam" id="PF02510"/>
    </source>
</evidence>
<protein>
    <submittedName>
        <fullName evidence="3">Type III secretion protein</fullName>
    </submittedName>
</protein>
<evidence type="ECO:0000313" key="4">
    <source>
        <dbReference type="Proteomes" id="UP000041595"/>
    </source>
</evidence>
<dbReference type="Proteomes" id="UP000041595">
    <property type="component" value="Unassembled WGS sequence"/>
</dbReference>
<dbReference type="AlphaFoldDB" id="A0A0T9UP48"/>
<evidence type="ECO:0000256" key="1">
    <source>
        <dbReference type="SAM" id="MobiDB-lite"/>
    </source>
</evidence>
<dbReference type="EMBL" id="CQEJ01000023">
    <property type="protein sequence ID" value="CNL57944.1"/>
    <property type="molecule type" value="Genomic_DNA"/>
</dbReference>
<feature type="domain" description="Surface presentation of antigen" evidence="2">
    <location>
        <begin position="286"/>
        <end position="358"/>
    </location>
</feature>
<dbReference type="eggNOG" id="ENOG502ZRYT">
    <property type="taxonomic scope" value="Bacteria"/>
</dbReference>
<dbReference type="Pfam" id="PF02510">
    <property type="entry name" value="SPAN"/>
    <property type="match status" value="1"/>
</dbReference>
<evidence type="ECO:0000313" key="3">
    <source>
        <dbReference type="EMBL" id="CNL57944.1"/>
    </source>
</evidence>
<accession>A0A0T9UP48</accession>
<feature type="compositionally biased region" description="Polar residues" evidence="1">
    <location>
        <begin position="211"/>
        <end position="224"/>
    </location>
</feature>
<feature type="compositionally biased region" description="Basic and acidic residues" evidence="1">
    <location>
        <begin position="325"/>
        <end position="350"/>
    </location>
</feature>
<feature type="region of interest" description="Disordered" evidence="1">
    <location>
        <begin position="210"/>
        <end position="229"/>
    </location>
</feature>